<evidence type="ECO:0000313" key="6">
    <source>
        <dbReference type="EMBL" id="AFL67371.1"/>
    </source>
</evidence>
<accession>I3XTU7</accession>
<dbReference type="SMART" id="SM00382">
    <property type="entry name" value="AAA"/>
    <property type="match status" value="1"/>
</dbReference>
<dbReference type="PANTHER" id="PTHR43776">
    <property type="entry name" value="TRANSPORT ATP-BINDING PROTEIN"/>
    <property type="match status" value="1"/>
</dbReference>
<evidence type="ECO:0000313" key="7">
    <source>
        <dbReference type="Proteomes" id="UP000006176"/>
    </source>
</evidence>
<evidence type="ECO:0000256" key="2">
    <source>
        <dbReference type="ARBA" id="ARBA00022448"/>
    </source>
</evidence>
<sequence length="254" mass="27980">MLVVEGIVKGYKESHGLFKKSHKAVLKGVSLAVKQGECVGLIGESGSGKSTLGKIILGIETADAGTISFNGKTSKKAYEKEISVVFQDYTSSVNPRFRVTDVIGEALGESITCKNEKRAYILSLLEEVGLSEAFSERYAHELSGGQLQRVCIARAIATKPKFILLDEAVSSLDVSVQLQILELLKNLKEKHNLSYLFITHDVMCVTYLCDRVIFFKEGECVESVEKMEDLKHISHPYSVSLLKAVEALEIPDFC</sequence>
<dbReference type="SUPFAM" id="SSF52540">
    <property type="entry name" value="P-loop containing nucleoside triphosphate hydrolases"/>
    <property type="match status" value="1"/>
</dbReference>
<comment type="similarity">
    <text evidence="1">Belongs to the ABC transporter superfamily.</text>
</comment>
<dbReference type="GO" id="GO:0055085">
    <property type="term" value="P:transmembrane transport"/>
    <property type="evidence" value="ECO:0007669"/>
    <property type="project" value="UniProtKB-ARBA"/>
</dbReference>
<dbReference type="HOGENOM" id="CLU_000604_1_23_7"/>
<dbReference type="Proteomes" id="UP000006176">
    <property type="component" value="Chromosome"/>
</dbReference>
<feature type="domain" description="ABC transporter" evidence="5">
    <location>
        <begin position="2"/>
        <end position="242"/>
    </location>
</feature>
<evidence type="ECO:0000256" key="3">
    <source>
        <dbReference type="ARBA" id="ARBA00022741"/>
    </source>
</evidence>
<dbReference type="InterPro" id="IPR003593">
    <property type="entry name" value="AAA+_ATPase"/>
</dbReference>
<dbReference type="Gene3D" id="3.40.50.300">
    <property type="entry name" value="P-loop containing nucleotide triphosphate hydrolases"/>
    <property type="match status" value="1"/>
</dbReference>
<dbReference type="InterPro" id="IPR027417">
    <property type="entry name" value="P-loop_NTPase"/>
</dbReference>
<dbReference type="PROSITE" id="PS50893">
    <property type="entry name" value="ABC_TRANSPORTER_2"/>
    <property type="match status" value="1"/>
</dbReference>
<dbReference type="Pfam" id="PF00005">
    <property type="entry name" value="ABC_tran"/>
    <property type="match status" value="1"/>
</dbReference>
<dbReference type="GO" id="GO:0016887">
    <property type="term" value="F:ATP hydrolysis activity"/>
    <property type="evidence" value="ECO:0007669"/>
    <property type="project" value="InterPro"/>
</dbReference>
<dbReference type="PANTHER" id="PTHR43776:SF7">
    <property type="entry name" value="D,D-DIPEPTIDE TRANSPORT ATP-BINDING PROTEIN DDPF-RELATED"/>
    <property type="match status" value="1"/>
</dbReference>
<dbReference type="InterPro" id="IPR050319">
    <property type="entry name" value="ABC_transp_ATP-bind"/>
</dbReference>
<dbReference type="AlphaFoldDB" id="I3XTU7"/>
<proteinExistence type="inferred from homology"/>
<dbReference type="KEGG" id="sba:Sulba_0038"/>
<reference evidence="6 7" key="1">
    <citation type="submission" date="2012-06" db="EMBL/GenBank/DDBJ databases">
        <title>Complete sequence of Sulfurospirillum barnesii SES-3.</title>
        <authorList>
            <consortium name="US DOE Joint Genome Institute"/>
            <person name="Lucas S."/>
            <person name="Han J."/>
            <person name="Lapidus A."/>
            <person name="Cheng J.-F."/>
            <person name="Goodwin L."/>
            <person name="Pitluck S."/>
            <person name="Peters L."/>
            <person name="Ovchinnikova G."/>
            <person name="Lu M."/>
            <person name="Detter J.C."/>
            <person name="Han C."/>
            <person name="Tapia R."/>
            <person name="Land M."/>
            <person name="Hauser L."/>
            <person name="Kyrpides N."/>
            <person name="Ivanova N."/>
            <person name="Pagani I."/>
            <person name="Stolz J."/>
            <person name="Arkin A."/>
            <person name="Dehal P."/>
            <person name="Oremland R."/>
            <person name="Saltikov C."/>
            <person name="Basu P."/>
            <person name="Hollibaugh J."/>
            <person name="Newman D."/>
            <person name="Stolyar S."/>
            <person name="Hazen T."/>
            <person name="Woyke T."/>
        </authorList>
    </citation>
    <scope>NUCLEOTIDE SEQUENCE [LARGE SCALE GENOMIC DNA]</scope>
    <source>
        <strain evidence="7">ATCC 700032 / DSM 10660 / SES-3</strain>
    </source>
</reference>
<organism evidence="6 7">
    <name type="scientific">Sulfurospirillum barnesii (strain ATCC 700032 / DSM 10660 / SES-3)</name>
    <dbReference type="NCBI Taxonomy" id="760154"/>
    <lineage>
        <taxon>Bacteria</taxon>
        <taxon>Pseudomonadati</taxon>
        <taxon>Campylobacterota</taxon>
        <taxon>Epsilonproteobacteria</taxon>
        <taxon>Campylobacterales</taxon>
        <taxon>Sulfurospirillaceae</taxon>
        <taxon>Sulfurospirillum</taxon>
    </lineage>
</organism>
<dbReference type="InterPro" id="IPR003439">
    <property type="entry name" value="ABC_transporter-like_ATP-bd"/>
</dbReference>
<dbReference type="EMBL" id="CP003333">
    <property type="protein sequence ID" value="AFL67371.1"/>
    <property type="molecule type" value="Genomic_DNA"/>
</dbReference>
<dbReference type="GO" id="GO:0005524">
    <property type="term" value="F:ATP binding"/>
    <property type="evidence" value="ECO:0007669"/>
    <property type="project" value="UniProtKB-KW"/>
</dbReference>
<keyword evidence="3" id="KW-0547">Nucleotide-binding</keyword>
<name>I3XTU7_SULBS</name>
<dbReference type="RefSeq" id="WP_014768258.1">
    <property type="nucleotide sequence ID" value="NC_018002.1"/>
</dbReference>
<dbReference type="STRING" id="760154.Sulba_0038"/>
<protein>
    <submittedName>
        <fullName evidence="6">ATPase component of various ABC-type transport systems with duplicated ATPase domain</fullName>
    </submittedName>
</protein>
<dbReference type="PROSITE" id="PS00211">
    <property type="entry name" value="ABC_TRANSPORTER_1"/>
    <property type="match status" value="1"/>
</dbReference>
<evidence type="ECO:0000259" key="5">
    <source>
        <dbReference type="PROSITE" id="PS50893"/>
    </source>
</evidence>
<dbReference type="PATRIC" id="fig|760154.4.peg.38"/>
<dbReference type="OrthoDB" id="9814623at2"/>
<dbReference type="eggNOG" id="COG4608">
    <property type="taxonomic scope" value="Bacteria"/>
</dbReference>
<dbReference type="CDD" id="cd03257">
    <property type="entry name" value="ABC_NikE_OppD_transporters"/>
    <property type="match status" value="1"/>
</dbReference>
<evidence type="ECO:0000256" key="4">
    <source>
        <dbReference type="ARBA" id="ARBA00022840"/>
    </source>
</evidence>
<dbReference type="InterPro" id="IPR017871">
    <property type="entry name" value="ABC_transporter-like_CS"/>
</dbReference>
<keyword evidence="4" id="KW-0067">ATP-binding</keyword>
<gene>
    <name evidence="6" type="ordered locus">Sulba_0038</name>
</gene>
<evidence type="ECO:0000256" key="1">
    <source>
        <dbReference type="ARBA" id="ARBA00005417"/>
    </source>
</evidence>
<keyword evidence="2" id="KW-0813">Transport</keyword>
<keyword evidence="7" id="KW-1185">Reference proteome</keyword>